<gene>
    <name evidence="2" type="ORF">RNJ44_04966</name>
</gene>
<dbReference type="EMBL" id="JBEVYD010000005">
    <property type="protein sequence ID" value="KAL3233050.1"/>
    <property type="molecule type" value="Genomic_DNA"/>
</dbReference>
<name>A0ABR4NWE0_9SACH</name>
<organism evidence="2 3">
    <name type="scientific">Nakaseomyces bracarensis</name>
    <dbReference type="NCBI Taxonomy" id="273131"/>
    <lineage>
        <taxon>Eukaryota</taxon>
        <taxon>Fungi</taxon>
        <taxon>Dikarya</taxon>
        <taxon>Ascomycota</taxon>
        <taxon>Saccharomycotina</taxon>
        <taxon>Saccharomycetes</taxon>
        <taxon>Saccharomycetales</taxon>
        <taxon>Saccharomycetaceae</taxon>
        <taxon>Nakaseomyces</taxon>
    </lineage>
</organism>
<evidence type="ECO:0000313" key="3">
    <source>
        <dbReference type="Proteomes" id="UP001623330"/>
    </source>
</evidence>
<proteinExistence type="predicted"/>
<sequence>MSSNNLQNINEVLRKIPLYNRYGDHYPHETLQKVETPQYRIDHLQSIRDMFDPWYKECQDVATMCENHDNATKKFDEWYYQKYISTKPPGMVKGTGEMLVLSPSKKN</sequence>
<comment type="caution">
    <text evidence="2">The sequence shown here is derived from an EMBL/GenBank/DDBJ whole genome shotgun (WGS) entry which is preliminary data.</text>
</comment>
<dbReference type="Proteomes" id="UP001623330">
    <property type="component" value="Unassembled WGS sequence"/>
</dbReference>
<accession>A0ABR4NWE0</accession>
<evidence type="ECO:0000313" key="2">
    <source>
        <dbReference type="EMBL" id="KAL3233050.1"/>
    </source>
</evidence>
<evidence type="ECO:0000259" key="1">
    <source>
        <dbReference type="Pfam" id="PF09452"/>
    </source>
</evidence>
<dbReference type="Pfam" id="PF09452">
    <property type="entry name" value="Mvb12"/>
    <property type="match status" value="1"/>
</dbReference>
<feature type="domain" description="Multivesicular body sorting factor 12" evidence="1">
    <location>
        <begin position="13"/>
        <end position="106"/>
    </location>
</feature>
<dbReference type="InterPro" id="IPR019014">
    <property type="entry name" value="Mvb12"/>
</dbReference>
<dbReference type="Gene3D" id="6.10.250.1830">
    <property type="match status" value="1"/>
</dbReference>
<protein>
    <submittedName>
        <fullName evidence="2">Multivesicular body sorting factor 12</fullName>
    </submittedName>
</protein>
<keyword evidence="3" id="KW-1185">Reference proteome</keyword>
<reference evidence="2 3" key="1">
    <citation type="submission" date="2024-05" db="EMBL/GenBank/DDBJ databases">
        <title>Long read based assembly of the Candida bracarensis genome reveals expanded adhesin content.</title>
        <authorList>
            <person name="Marcet-Houben M."/>
            <person name="Ksiezopolska E."/>
            <person name="Gabaldon T."/>
        </authorList>
    </citation>
    <scope>NUCLEOTIDE SEQUENCE [LARGE SCALE GENOMIC DNA]</scope>
    <source>
        <strain evidence="2 3">CBM6</strain>
    </source>
</reference>